<organism evidence="10 11">
    <name type="scientific">Petromyzon marinus</name>
    <name type="common">Sea lamprey</name>
    <dbReference type="NCBI Taxonomy" id="7757"/>
    <lineage>
        <taxon>Eukaryota</taxon>
        <taxon>Metazoa</taxon>
        <taxon>Chordata</taxon>
        <taxon>Craniata</taxon>
        <taxon>Vertebrata</taxon>
        <taxon>Cyclostomata</taxon>
        <taxon>Hyperoartia</taxon>
        <taxon>Petromyzontiformes</taxon>
        <taxon>Petromyzontidae</taxon>
        <taxon>Petromyzon</taxon>
    </lineage>
</organism>
<dbReference type="PROSITE" id="PS00477">
    <property type="entry name" value="ALPHA_2_MACROGLOBULIN"/>
    <property type="match status" value="1"/>
</dbReference>
<proteinExistence type="inferred from homology"/>
<protein>
    <submittedName>
        <fullName evidence="11">CD109 antigen-like</fullName>
    </submittedName>
</protein>
<keyword evidence="5" id="KW-1015">Disulfide bond</keyword>
<evidence type="ECO:0000256" key="5">
    <source>
        <dbReference type="ARBA" id="ARBA00023157"/>
    </source>
</evidence>
<keyword evidence="2" id="KW-0732">Signal</keyword>
<comment type="similarity">
    <text evidence="1">Belongs to the protease inhibitor I39 (alpha-2-macroglobulin) family.</text>
</comment>
<feature type="domain" description="Alpha-2-macroglobulin bait region" evidence="7">
    <location>
        <begin position="69"/>
        <end position="196"/>
    </location>
</feature>
<keyword evidence="10" id="KW-1185">Reference proteome</keyword>
<dbReference type="InterPro" id="IPR009048">
    <property type="entry name" value="A-macroglobulin_rcpt-bd"/>
</dbReference>
<dbReference type="InterPro" id="IPR036595">
    <property type="entry name" value="A-macroglobulin_rcpt-bd_sf"/>
</dbReference>
<dbReference type="InterPro" id="IPR011626">
    <property type="entry name" value="Alpha-macroglobulin_TED"/>
</dbReference>
<dbReference type="Gene3D" id="6.20.50.160">
    <property type="match status" value="1"/>
</dbReference>
<dbReference type="PANTHER" id="PTHR11412:SF136">
    <property type="entry name" value="CD109 ANTIGEN"/>
    <property type="match status" value="1"/>
</dbReference>
<evidence type="ECO:0000313" key="11">
    <source>
        <dbReference type="RefSeq" id="XP_032828288.1"/>
    </source>
</evidence>
<dbReference type="KEGG" id="pmrn:116952773"/>
<gene>
    <name evidence="11" type="primary">LOC116952773</name>
</gene>
<dbReference type="InterPro" id="IPR008930">
    <property type="entry name" value="Terpenoid_cyclase/PrenylTrfase"/>
</dbReference>
<dbReference type="InterPro" id="IPR050473">
    <property type="entry name" value="A2M/Complement_sys"/>
</dbReference>
<dbReference type="Gene3D" id="1.50.10.20">
    <property type="match status" value="1"/>
</dbReference>
<feature type="domain" description="Alpha-macroglobulin receptor-binding" evidence="9">
    <location>
        <begin position="884"/>
        <end position="968"/>
    </location>
</feature>
<evidence type="ECO:0000256" key="6">
    <source>
        <dbReference type="ARBA" id="ARBA00023180"/>
    </source>
</evidence>
<keyword evidence="3" id="KW-0722">Serine protease inhibitor</keyword>
<dbReference type="InterPro" id="IPR011625">
    <property type="entry name" value="A2M_N_BRD"/>
</dbReference>
<evidence type="ECO:0000259" key="7">
    <source>
        <dbReference type="SMART" id="SM01359"/>
    </source>
</evidence>
<name>A0AAJ7U4R9_PETMA</name>
<dbReference type="CDD" id="cd02897">
    <property type="entry name" value="A2M_2"/>
    <property type="match status" value="1"/>
</dbReference>
<dbReference type="SMART" id="SM01419">
    <property type="entry name" value="Thiol-ester_cl"/>
    <property type="match status" value="1"/>
</dbReference>
<keyword evidence="6" id="KW-0325">Glycoprotein</keyword>
<evidence type="ECO:0000259" key="8">
    <source>
        <dbReference type="SMART" id="SM01360"/>
    </source>
</evidence>
<dbReference type="SMART" id="SM01360">
    <property type="entry name" value="A2M"/>
    <property type="match status" value="1"/>
</dbReference>
<evidence type="ECO:0000313" key="10">
    <source>
        <dbReference type="Proteomes" id="UP001318040"/>
    </source>
</evidence>
<dbReference type="PANTHER" id="PTHR11412">
    <property type="entry name" value="MACROGLOBULIN / COMPLEMENT"/>
    <property type="match status" value="1"/>
</dbReference>
<reference evidence="11" key="1">
    <citation type="submission" date="2025-08" db="UniProtKB">
        <authorList>
            <consortium name="RefSeq"/>
        </authorList>
    </citation>
    <scope>IDENTIFICATION</scope>
    <source>
        <tissue evidence="11">Sperm</tissue>
    </source>
</reference>
<dbReference type="InterPro" id="IPR047565">
    <property type="entry name" value="Alpha-macroglob_thiol-ester_cl"/>
</dbReference>
<dbReference type="AlphaFoldDB" id="A0AAJ7U4R9"/>
<dbReference type="Proteomes" id="UP001318040">
    <property type="component" value="Chromosome 48"/>
</dbReference>
<keyword evidence="4" id="KW-0882">Thioester bond</keyword>
<dbReference type="Gene3D" id="2.60.40.1930">
    <property type="match status" value="1"/>
</dbReference>
<dbReference type="Gene3D" id="2.60.120.1540">
    <property type="match status" value="1"/>
</dbReference>
<evidence type="ECO:0000256" key="3">
    <source>
        <dbReference type="ARBA" id="ARBA00022900"/>
    </source>
</evidence>
<keyword evidence="3" id="KW-0646">Protease inhibitor</keyword>
<dbReference type="InterPro" id="IPR019742">
    <property type="entry name" value="MacrogloblnA2_CS"/>
</dbReference>
<evidence type="ECO:0000256" key="2">
    <source>
        <dbReference type="ARBA" id="ARBA00022729"/>
    </source>
</evidence>
<sequence>MMSPSDLQDKTEYLLQTELTYTVPPSGIVCISVPTSHEANHLTLEAHFGAVMTSMSVWAEEHFQNDSIIQVRAHETSVTVGSPVTFTVQTTDSSISEVSYQVAAMGHVLEAGVARLPQFTLTPSDAWGPATYVIAYYGTDDGDIIHDGVELVVQEFVNMVEVKWSAQSAVPGEYVNLEVTATDSESFVGVVAIQNYYYWRGMNMISDILSASALDSNPKWWHDNMFLNAGLNYATNGRIKYWDSKKANKDHSRKLENDRLRKSNGGLPEAWVWQPGVKGPNKKTTFTAVVPKVNSRWMGIAFSVSKTSGVTYAYTRTQFEVSSPLHVDINVPNVAILDEEFIVEVKVFNKQPKIIEVLATLHASETHFKVLYQTEGKSPYKRHLNVPNKESGTVSFPVSLLVAGEFCFTVVVSYNNINYTVVGCTLGKHSGFPQSYSESAILKLSSDEVTKTFTFNFPSNVVKGSSSASFYIYGDIIGPSLTGLDQLLQMPYGCGEQNMINFAPGIYIRRYMEVTLQITPEIIERSLTYMTSGYQQELHYRRDDGSFSAFGNSDQQGSTWLTAFVLRTLLQAQRYITVDEHVISDARNFLLNNLLPTGQFEERGYVIHKELQGGSASHISLTAYTLLAFLEDATTDVLPISSAVHFLEANVSGSGLTASLPLALTTYALSLANSSLASTALDLLNVHKKITDDGLIYWSDSASGQPSYYWQPTAITIETTAYALLAHLRLGKITEAIPIMNWLSQQRNHLGGYASTQDTIVALQALSEYSIHSFGTLQGKAKISTSEHSVEVQLSGMNASDKHVEKISTSSNINVKLSAIGNGTIIGQLNVFYNVHDAPGLRRARSAAPEYVLALDFNDNSANGAIGEKVYLTACAKWMGEGPSGMVLMEVNLLSGFHVADNLFTLNEILKLVEVSPGKVYLYFVNLNDSATCVEITQYRVSSVAKAKEGLVAISDYYEPTTRVEEVYRSKRLSEMDLCALCGPGCINCKSNVPSPSSRVTISPALWVLLSVAFILFQQEL</sequence>
<dbReference type="Pfam" id="PF00207">
    <property type="entry name" value="A2M"/>
    <property type="match status" value="1"/>
</dbReference>
<evidence type="ECO:0000256" key="1">
    <source>
        <dbReference type="ARBA" id="ARBA00010952"/>
    </source>
</evidence>
<feature type="domain" description="Alpha-2-macroglobulin" evidence="8">
    <location>
        <begin position="270"/>
        <end position="361"/>
    </location>
</feature>
<dbReference type="SUPFAM" id="SSF48239">
    <property type="entry name" value="Terpenoid cyclases/Protein prenyltransferases"/>
    <property type="match status" value="1"/>
</dbReference>
<accession>A0AAJ7U4R9</accession>
<dbReference type="SMART" id="SM01361">
    <property type="entry name" value="A2M_recep"/>
    <property type="match status" value="1"/>
</dbReference>
<dbReference type="GO" id="GO:0005615">
    <property type="term" value="C:extracellular space"/>
    <property type="evidence" value="ECO:0007669"/>
    <property type="project" value="InterPro"/>
</dbReference>
<dbReference type="SUPFAM" id="SSF49410">
    <property type="entry name" value="Alpha-macroglobulin receptor domain"/>
    <property type="match status" value="1"/>
</dbReference>
<dbReference type="InterPro" id="IPR013783">
    <property type="entry name" value="Ig-like_fold"/>
</dbReference>
<evidence type="ECO:0000256" key="4">
    <source>
        <dbReference type="ARBA" id="ARBA00022966"/>
    </source>
</evidence>
<dbReference type="GO" id="GO:0004867">
    <property type="term" value="F:serine-type endopeptidase inhibitor activity"/>
    <property type="evidence" value="ECO:0007669"/>
    <property type="project" value="UniProtKB-KW"/>
</dbReference>
<dbReference type="RefSeq" id="XP_032828288.1">
    <property type="nucleotide sequence ID" value="XM_032972397.1"/>
</dbReference>
<dbReference type="FunFam" id="1.50.10.20:FF:000001">
    <property type="entry name" value="CD109 isoform 1"/>
    <property type="match status" value="1"/>
</dbReference>
<dbReference type="Pfam" id="PF07678">
    <property type="entry name" value="TED_complement"/>
    <property type="match status" value="1"/>
</dbReference>
<evidence type="ECO:0000259" key="9">
    <source>
        <dbReference type="SMART" id="SM01361"/>
    </source>
</evidence>
<dbReference type="Gene3D" id="2.60.40.690">
    <property type="entry name" value="Alpha-macroglobulin, receptor-binding domain"/>
    <property type="match status" value="1"/>
</dbReference>
<dbReference type="InterPro" id="IPR041813">
    <property type="entry name" value="A2M_TED"/>
</dbReference>
<dbReference type="Pfam" id="PF07703">
    <property type="entry name" value="A2M_BRD"/>
    <property type="match status" value="1"/>
</dbReference>
<dbReference type="Pfam" id="PF07677">
    <property type="entry name" value="A2M_recep"/>
    <property type="match status" value="1"/>
</dbReference>
<dbReference type="Gene3D" id="2.60.40.10">
    <property type="entry name" value="Immunoglobulins"/>
    <property type="match status" value="2"/>
</dbReference>
<dbReference type="InterPro" id="IPR001599">
    <property type="entry name" value="Macroglobln_a2"/>
</dbReference>
<dbReference type="SMART" id="SM01359">
    <property type="entry name" value="A2M_N_2"/>
    <property type="match status" value="1"/>
</dbReference>